<keyword evidence="4" id="KW-1003">Cell membrane</keyword>
<protein>
    <submittedName>
        <fullName evidence="9">Multisubunit sodium/proton antiporter, MrpF subunit</fullName>
    </submittedName>
</protein>
<evidence type="ECO:0000256" key="7">
    <source>
        <dbReference type="ARBA" id="ARBA00023136"/>
    </source>
</evidence>
<accession>A0A1H1YWL0</accession>
<organism evidence="9 10">
    <name type="scientific">Halopseudomonas xinjiangensis</name>
    <dbReference type="NCBI Taxonomy" id="487184"/>
    <lineage>
        <taxon>Bacteria</taxon>
        <taxon>Pseudomonadati</taxon>
        <taxon>Pseudomonadota</taxon>
        <taxon>Gammaproteobacteria</taxon>
        <taxon>Pseudomonadales</taxon>
        <taxon>Pseudomonadaceae</taxon>
        <taxon>Halopseudomonas</taxon>
    </lineage>
</organism>
<dbReference type="Proteomes" id="UP000243207">
    <property type="component" value="Chromosome I"/>
</dbReference>
<name>A0A1H1YWL0_9GAMM</name>
<dbReference type="GO" id="GO:0015385">
    <property type="term" value="F:sodium:proton antiporter activity"/>
    <property type="evidence" value="ECO:0007669"/>
    <property type="project" value="TreeGrafter"/>
</dbReference>
<evidence type="ECO:0000256" key="2">
    <source>
        <dbReference type="ARBA" id="ARBA00009212"/>
    </source>
</evidence>
<dbReference type="PANTHER" id="PTHR34702:SF1">
    <property type="entry name" value="NA(+)_H(+) ANTIPORTER SUBUNIT F"/>
    <property type="match status" value="1"/>
</dbReference>
<keyword evidence="3" id="KW-0813">Transport</keyword>
<evidence type="ECO:0000313" key="9">
    <source>
        <dbReference type="EMBL" id="SDT25737.1"/>
    </source>
</evidence>
<evidence type="ECO:0000256" key="3">
    <source>
        <dbReference type="ARBA" id="ARBA00022448"/>
    </source>
</evidence>
<keyword evidence="7 8" id="KW-0472">Membrane</keyword>
<keyword evidence="10" id="KW-1185">Reference proteome</keyword>
<evidence type="ECO:0000256" key="8">
    <source>
        <dbReference type="SAM" id="Phobius"/>
    </source>
</evidence>
<dbReference type="AlphaFoldDB" id="A0A1H1YWL0"/>
<evidence type="ECO:0000256" key="6">
    <source>
        <dbReference type="ARBA" id="ARBA00022989"/>
    </source>
</evidence>
<dbReference type="EMBL" id="LT629736">
    <property type="protein sequence ID" value="SDT25737.1"/>
    <property type="molecule type" value="Genomic_DNA"/>
</dbReference>
<dbReference type="Pfam" id="PF04066">
    <property type="entry name" value="MrpF_PhaF"/>
    <property type="match status" value="1"/>
</dbReference>
<keyword evidence="5 8" id="KW-0812">Transmembrane</keyword>
<dbReference type="GO" id="GO:0005886">
    <property type="term" value="C:plasma membrane"/>
    <property type="evidence" value="ECO:0007669"/>
    <property type="project" value="UniProtKB-SubCell"/>
</dbReference>
<dbReference type="OrthoDB" id="6170784at2"/>
<comment type="subcellular location">
    <subcellularLocation>
        <location evidence="1">Cell membrane</location>
        <topology evidence="1">Multi-pass membrane protein</topology>
    </subcellularLocation>
</comment>
<dbReference type="InterPro" id="IPR007208">
    <property type="entry name" value="MrpF/PhaF-like"/>
</dbReference>
<proteinExistence type="inferred from homology"/>
<evidence type="ECO:0000256" key="4">
    <source>
        <dbReference type="ARBA" id="ARBA00022475"/>
    </source>
</evidence>
<dbReference type="RefSeq" id="WP_093397038.1">
    <property type="nucleotide sequence ID" value="NZ_LT629736.1"/>
</dbReference>
<reference evidence="10" key="1">
    <citation type="submission" date="2016-10" db="EMBL/GenBank/DDBJ databases">
        <authorList>
            <person name="Varghese N."/>
            <person name="Submissions S."/>
        </authorList>
    </citation>
    <scope>NUCLEOTIDE SEQUENCE [LARGE SCALE GENOMIC DNA]</scope>
    <source>
        <strain evidence="10">NRRL B-51270</strain>
    </source>
</reference>
<evidence type="ECO:0000256" key="5">
    <source>
        <dbReference type="ARBA" id="ARBA00022692"/>
    </source>
</evidence>
<dbReference type="STRING" id="487184.SAMN05216421_3293"/>
<feature type="transmembrane region" description="Helical" evidence="8">
    <location>
        <begin position="28"/>
        <end position="47"/>
    </location>
</feature>
<evidence type="ECO:0000256" key="1">
    <source>
        <dbReference type="ARBA" id="ARBA00004651"/>
    </source>
</evidence>
<keyword evidence="6 8" id="KW-1133">Transmembrane helix</keyword>
<comment type="similarity">
    <text evidence="2">Belongs to the CPA3 antiporters (TC 2.A.63) subunit F family.</text>
</comment>
<gene>
    <name evidence="9" type="ORF">SAMN05216421_3293</name>
</gene>
<feature type="transmembrane region" description="Helical" evidence="8">
    <location>
        <begin position="59"/>
        <end position="77"/>
    </location>
</feature>
<evidence type="ECO:0000313" key="10">
    <source>
        <dbReference type="Proteomes" id="UP000243207"/>
    </source>
</evidence>
<sequence>MSVLACVLLLSIGAGLWRILRGPSRADRLLAIQLFGTTGTALLLIMAHWQEQPELLDSALVLALLAAVVSAALVQYLRRAGHE</sequence>
<dbReference type="PANTHER" id="PTHR34702">
    <property type="entry name" value="NA(+)/H(+) ANTIPORTER SUBUNIT F1"/>
    <property type="match status" value="1"/>
</dbReference>